<keyword evidence="3" id="KW-0832">Ubl conjugation</keyword>
<dbReference type="EMBL" id="JAPDFW010000104">
    <property type="protein sequence ID" value="KAJ5069415.1"/>
    <property type="molecule type" value="Genomic_DNA"/>
</dbReference>
<evidence type="ECO:0000256" key="4">
    <source>
        <dbReference type="ARBA" id="ARBA00023242"/>
    </source>
</evidence>
<dbReference type="Proteomes" id="UP001149090">
    <property type="component" value="Unassembled WGS sequence"/>
</dbReference>
<dbReference type="OrthoDB" id="27031at2759"/>
<evidence type="ECO:0000256" key="6">
    <source>
        <dbReference type="SAM" id="MobiDB-lite"/>
    </source>
</evidence>
<dbReference type="GO" id="GO:0005634">
    <property type="term" value="C:nucleus"/>
    <property type="evidence" value="ECO:0007669"/>
    <property type="project" value="UniProtKB-SubCell"/>
</dbReference>
<organism evidence="7 8">
    <name type="scientific">Anaeramoeba ignava</name>
    <name type="common">Anaerobic marine amoeba</name>
    <dbReference type="NCBI Taxonomy" id="1746090"/>
    <lineage>
        <taxon>Eukaryota</taxon>
        <taxon>Metamonada</taxon>
        <taxon>Anaeramoebidae</taxon>
        <taxon>Anaeramoeba</taxon>
    </lineage>
</organism>
<dbReference type="PANTHER" id="PTHR32086">
    <property type="entry name" value="FANCONI ANEMIA GROUP D2 PROTEIN"/>
    <property type="match status" value="1"/>
</dbReference>
<proteinExistence type="inferred from homology"/>
<comment type="subcellular location">
    <subcellularLocation>
        <location evidence="1">Nucleus</location>
    </subcellularLocation>
</comment>
<dbReference type="GO" id="GO:0070182">
    <property type="term" value="F:DNA polymerase binding"/>
    <property type="evidence" value="ECO:0007669"/>
    <property type="project" value="TreeGrafter"/>
</dbReference>
<dbReference type="GO" id="GO:0031573">
    <property type="term" value="P:mitotic intra-S DNA damage checkpoint signaling"/>
    <property type="evidence" value="ECO:0007669"/>
    <property type="project" value="TreeGrafter"/>
</dbReference>
<comment type="caution">
    <text evidence="7">The sequence shown here is derived from an EMBL/GenBank/DDBJ whole genome shotgun (WGS) entry which is preliminary data.</text>
</comment>
<dbReference type="GO" id="GO:1990918">
    <property type="term" value="P:double-strand break repair involved in meiotic recombination"/>
    <property type="evidence" value="ECO:0007669"/>
    <property type="project" value="TreeGrafter"/>
</dbReference>
<evidence type="ECO:0000256" key="2">
    <source>
        <dbReference type="ARBA" id="ARBA00022499"/>
    </source>
</evidence>
<sequence>MNINLNENIPLDISFFKSEKFFSLIQTFSISSNFADLLFTITHLYKNNKEISKEISQIIFKFIEKNWDEAKSGFKSTIRSIQLGKMIKIIFELANENIFEIINKIIEEMGKEPFNIGTLKAQTYTTYLKYILEELNKMIIKLIPTKNAVYIIDNRLELIGKCVEYFTKILDNTSRFANLKGVHTTVLKGSKAFIQTFVLKAMRLFQQHFVAQETKITEILKTFQSQNIYLQSLCDHHKIKGEKQTLKIIPQIKKHLDMFVSKVSKLNSMVERRLKVSKLEHKTLDGHILMSQMVPTEFYNTEVIEKKKRRKKRKKKKNSHHKTKKSRHNKSKSNKKENKKEDKKENKKENKKEKKKKIRKKKKKKRK</sequence>
<dbReference type="InterPro" id="IPR029448">
    <property type="entry name" value="FANCD2"/>
</dbReference>
<keyword evidence="8" id="KW-1185">Reference proteome</keyword>
<dbReference type="PANTHER" id="PTHR32086:SF0">
    <property type="entry name" value="FANCONI ANEMIA GROUP D2 PROTEIN"/>
    <property type="match status" value="1"/>
</dbReference>
<feature type="compositionally biased region" description="Basic residues" evidence="6">
    <location>
        <begin position="353"/>
        <end position="367"/>
    </location>
</feature>
<evidence type="ECO:0000256" key="3">
    <source>
        <dbReference type="ARBA" id="ARBA00022843"/>
    </source>
</evidence>
<reference evidence="7" key="1">
    <citation type="submission" date="2022-10" db="EMBL/GenBank/DDBJ databases">
        <title>Novel sulphate-reducing endosymbionts in the free-living metamonad Anaeramoeba.</title>
        <authorList>
            <person name="Jerlstrom-Hultqvist J."/>
            <person name="Cepicka I."/>
            <person name="Gallot-Lavallee L."/>
            <person name="Salas-Leiva D."/>
            <person name="Curtis B.A."/>
            <person name="Zahonova K."/>
            <person name="Pipaliya S."/>
            <person name="Dacks J."/>
            <person name="Roger A.J."/>
        </authorList>
    </citation>
    <scope>NUCLEOTIDE SEQUENCE</scope>
    <source>
        <strain evidence="7">BMAN</strain>
    </source>
</reference>
<feature type="region of interest" description="Disordered" evidence="6">
    <location>
        <begin position="302"/>
        <end position="367"/>
    </location>
</feature>
<gene>
    <name evidence="7" type="ORF">M0811_11587</name>
</gene>
<comment type="similarity">
    <text evidence="5">Belongs to the Fanconi anemia protein FANCD2 family.</text>
</comment>
<feature type="compositionally biased region" description="Basic residues" evidence="6">
    <location>
        <begin position="306"/>
        <end position="333"/>
    </location>
</feature>
<dbReference type="GO" id="GO:0000793">
    <property type="term" value="C:condensed chromosome"/>
    <property type="evidence" value="ECO:0007669"/>
    <property type="project" value="TreeGrafter"/>
</dbReference>
<protein>
    <submittedName>
        <fullName evidence="7">Fanconi anemia group d2 protein</fullName>
    </submittedName>
</protein>
<dbReference type="AlphaFoldDB" id="A0A9Q0LBI5"/>
<dbReference type="GO" id="GO:0007129">
    <property type="term" value="P:homologous chromosome pairing at meiosis"/>
    <property type="evidence" value="ECO:0007669"/>
    <property type="project" value="TreeGrafter"/>
</dbReference>
<evidence type="ECO:0000313" key="7">
    <source>
        <dbReference type="EMBL" id="KAJ5069415.1"/>
    </source>
</evidence>
<name>A0A9Q0LBI5_ANAIG</name>
<evidence type="ECO:0000256" key="1">
    <source>
        <dbReference type="ARBA" id="ARBA00004123"/>
    </source>
</evidence>
<evidence type="ECO:0000313" key="8">
    <source>
        <dbReference type="Proteomes" id="UP001149090"/>
    </source>
</evidence>
<keyword evidence="2" id="KW-1017">Isopeptide bond</keyword>
<feature type="compositionally biased region" description="Basic and acidic residues" evidence="6">
    <location>
        <begin position="334"/>
        <end position="352"/>
    </location>
</feature>
<keyword evidence="4" id="KW-0539">Nucleus</keyword>
<dbReference type="GO" id="GO:0036297">
    <property type="term" value="P:interstrand cross-link repair"/>
    <property type="evidence" value="ECO:0007669"/>
    <property type="project" value="TreeGrafter"/>
</dbReference>
<dbReference type="Pfam" id="PF14631">
    <property type="entry name" value="FancD2"/>
    <property type="match status" value="1"/>
</dbReference>
<evidence type="ECO:0000256" key="5">
    <source>
        <dbReference type="ARBA" id="ARBA00093456"/>
    </source>
</evidence>
<accession>A0A9Q0LBI5</accession>